<dbReference type="GO" id="GO:0160136">
    <property type="term" value="F:16S rRNA pseudouridine(516) synthase activity"/>
    <property type="evidence" value="ECO:0007669"/>
    <property type="project" value="UniProtKB-EC"/>
</dbReference>
<dbReference type="InterPro" id="IPR020103">
    <property type="entry name" value="PsdUridine_synth_cat_dom_sf"/>
</dbReference>
<protein>
    <recommendedName>
        <fullName evidence="7">Pseudouridine synthase</fullName>
        <ecNumber evidence="7">5.4.99.-</ecNumber>
    </recommendedName>
</protein>
<dbReference type="Proteomes" id="UP000486297">
    <property type="component" value="Unassembled WGS sequence"/>
</dbReference>
<dbReference type="PANTHER" id="PTHR47683">
    <property type="entry name" value="PSEUDOURIDINE SYNTHASE FAMILY PROTEIN-RELATED"/>
    <property type="match status" value="1"/>
</dbReference>
<dbReference type="AlphaFoldDB" id="A0A7X2L065"/>
<dbReference type="InterPro" id="IPR006145">
    <property type="entry name" value="PsdUridine_synth_RsuA/RluA"/>
</dbReference>
<dbReference type="CDD" id="cd02553">
    <property type="entry name" value="PseudoU_synth_RsuA"/>
    <property type="match status" value="1"/>
</dbReference>
<dbReference type="Pfam" id="PF00849">
    <property type="entry name" value="PseudoU_synth_2"/>
    <property type="match status" value="1"/>
</dbReference>
<evidence type="ECO:0000256" key="6">
    <source>
        <dbReference type="PROSITE-ProRule" id="PRU00182"/>
    </source>
</evidence>
<sequence>MQLLKYLQSQGLGSRKQCQWLIDNDCVVINGDIWNNAKSTIEPADVNTLSIDGDDVVVVPMPHFYILLNKPANYETSHKPQQYPSVFSLFPDHMRNIDMQAVGRLDADTTGVLLITNDGQFNHRVTSPKHKVAKIYRVTLKHAADDSLCETLKNGVLLHDDNETVRAAEAYLEDANTLIMTITEGKYHQVKRMVAAAGNRVAQLHRDKFGDWDTQNLAAGEWKFIQNGLLNCVFAKNHYTF</sequence>
<evidence type="ECO:0000313" key="10">
    <source>
        <dbReference type="Proteomes" id="UP000486297"/>
    </source>
</evidence>
<evidence type="ECO:0000256" key="1">
    <source>
        <dbReference type="ARBA" id="ARBA00008348"/>
    </source>
</evidence>
<comment type="function">
    <text evidence="5">Responsible for synthesis of pseudouridine from uracil-516 in 16S ribosomal RNA.</text>
</comment>
<dbReference type="InterPro" id="IPR018496">
    <property type="entry name" value="PsdUridine_synth_RsuA/RluB_CS"/>
</dbReference>
<keyword evidence="10" id="KW-1185">Reference proteome</keyword>
<accession>A0A7X2L065</accession>
<dbReference type="GO" id="GO:0003723">
    <property type="term" value="F:RNA binding"/>
    <property type="evidence" value="ECO:0007669"/>
    <property type="project" value="UniProtKB-KW"/>
</dbReference>
<evidence type="ECO:0000256" key="4">
    <source>
        <dbReference type="ARBA" id="ARBA00036749"/>
    </source>
</evidence>
<dbReference type="RefSeq" id="WP_095503372.1">
    <property type="nucleotide sequence ID" value="NZ_WJXO01000001.1"/>
</dbReference>
<keyword evidence="2 6" id="KW-0694">RNA-binding</keyword>
<dbReference type="InterPro" id="IPR000748">
    <property type="entry name" value="PsdUridine_synth_RsuA/RluB/E/F"/>
</dbReference>
<comment type="caution">
    <text evidence="9">The sequence shown here is derived from an EMBL/GenBank/DDBJ whole genome shotgun (WGS) entry which is preliminary data.</text>
</comment>
<dbReference type="InterPro" id="IPR020094">
    <property type="entry name" value="TruA/RsuA/RluB/E/F_N"/>
</dbReference>
<evidence type="ECO:0000259" key="8">
    <source>
        <dbReference type="Pfam" id="PF00849"/>
    </source>
</evidence>
<dbReference type="SUPFAM" id="SSF55120">
    <property type="entry name" value="Pseudouridine synthase"/>
    <property type="match status" value="1"/>
</dbReference>
<dbReference type="PANTHER" id="PTHR47683:SF4">
    <property type="entry name" value="PSEUDOURIDINE SYNTHASE"/>
    <property type="match status" value="1"/>
</dbReference>
<evidence type="ECO:0000256" key="3">
    <source>
        <dbReference type="ARBA" id="ARBA00023235"/>
    </source>
</evidence>
<evidence type="ECO:0000256" key="5">
    <source>
        <dbReference type="ARBA" id="ARBA00037590"/>
    </source>
</evidence>
<comment type="similarity">
    <text evidence="1 7">Belongs to the pseudouridine synthase RsuA family.</text>
</comment>
<proteinExistence type="inferred from homology"/>
<name>A0A7X2L065_9NEIS</name>
<organism evidence="9 10">
    <name type="scientific">Neisseria brasiliensis</name>
    <dbReference type="NCBI Taxonomy" id="2666100"/>
    <lineage>
        <taxon>Bacteria</taxon>
        <taxon>Pseudomonadati</taxon>
        <taxon>Pseudomonadota</taxon>
        <taxon>Betaproteobacteria</taxon>
        <taxon>Neisseriales</taxon>
        <taxon>Neisseriaceae</taxon>
        <taxon>Neisseria</taxon>
    </lineage>
</organism>
<feature type="domain" description="Pseudouridine synthase RsuA/RluA-like" evidence="8">
    <location>
        <begin position="65"/>
        <end position="196"/>
    </location>
</feature>
<dbReference type="InterPro" id="IPR036986">
    <property type="entry name" value="S4_RNA-bd_sf"/>
</dbReference>
<comment type="catalytic activity">
    <reaction evidence="4">
        <text>uridine(516) in 16S rRNA = pseudouridine(516) in 16S rRNA</text>
        <dbReference type="Rhea" id="RHEA:38867"/>
        <dbReference type="Rhea" id="RHEA-COMP:10089"/>
        <dbReference type="Rhea" id="RHEA-COMP:10090"/>
        <dbReference type="ChEBI" id="CHEBI:65314"/>
        <dbReference type="ChEBI" id="CHEBI:65315"/>
        <dbReference type="EC" id="5.4.99.19"/>
    </reaction>
</comment>
<dbReference type="PROSITE" id="PS50889">
    <property type="entry name" value="S4"/>
    <property type="match status" value="1"/>
</dbReference>
<dbReference type="PROSITE" id="PS01149">
    <property type="entry name" value="PSI_RSU"/>
    <property type="match status" value="1"/>
</dbReference>
<dbReference type="Gene3D" id="3.30.70.580">
    <property type="entry name" value="Pseudouridine synthase I, catalytic domain, N-terminal subdomain"/>
    <property type="match status" value="1"/>
</dbReference>
<dbReference type="Gene3D" id="3.10.290.10">
    <property type="entry name" value="RNA-binding S4 domain"/>
    <property type="match status" value="1"/>
</dbReference>
<evidence type="ECO:0000256" key="2">
    <source>
        <dbReference type="ARBA" id="ARBA00022884"/>
    </source>
</evidence>
<gene>
    <name evidence="9" type="ORF">GJU80_10995</name>
</gene>
<evidence type="ECO:0000256" key="7">
    <source>
        <dbReference type="RuleBase" id="RU003887"/>
    </source>
</evidence>
<reference evidence="9" key="1">
    <citation type="journal article" name="Emerg. Infect. Dis.">
        <title>Two cases of a newly characterized neisseria species.</title>
        <authorList>
            <person name="Mustapha M."/>
            <person name="Lemos A.P.S."/>
            <person name="Harrison L.H."/>
            <person name="Vantyne D."/>
            <person name="Sacchi C.T."/>
        </authorList>
    </citation>
    <scope>NUCLEOTIDE SEQUENCE</scope>
    <source>
        <strain evidence="9">N.95.16</strain>
    </source>
</reference>
<dbReference type="EC" id="5.4.99.-" evidence="7"/>
<dbReference type="SUPFAM" id="SSF55174">
    <property type="entry name" value="Alpha-L RNA-binding motif"/>
    <property type="match status" value="1"/>
</dbReference>
<dbReference type="NCBIfam" id="TIGR00093">
    <property type="entry name" value="pseudouridine synthase"/>
    <property type="match status" value="1"/>
</dbReference>
<dbReference type="EMBL" id="WJXO01000001">
    <property type="protein sequence ID" value="MRN38985.1"/>
    <property type="molecule type" value="Genomic_DNA"/>
</dbReference>
<dbReference type="GO" id="GO:0001522">
    <property type="term" value="P:pseudouridine synthesis"/>
    <property type="evidence" value="ECO:0007669"/>
    <property type="project" value="InterPro"/>
</dbReference>
<evidence type="ECO:0000313" key="9">
    <source>
        <dbReference type="EMBL" id="MRN38985.1"/>
    </source>
</evidence>
<keyword evidence="3 7" id="KW-0413">Isomerase</keyword>
<dbReference type="Gene3D" id="3.30.70.1560">
    <property type="entry name" value="Alpha-L RNA-binding motif"/>
    <property type="match status" value="1"/>
</dbReference>
<dbReference type="InterPro" id="IPR050343">
    <property type="entry name" value="RsuA_PseudoU_synthase"/>
</dbReference>
<dbReference type="InterPro" id="IPR042092">
    <property type="entry name" value="PsdUridine_s_RsuA/RluB/E/F_cat"/>
</dbReference>
<dbReference type="GO" id="GO:0006364">
    <property type="term" value="P:rRNA processing"/>
    <property type="evidence" value="ECO:0007669"/>
    <property type="project" value="UniProtKB-ARBA"/>
</dbReference>